<sequence length="61" mass="7065">MYSKDCHKNIVKEYKIGNTTIKICDEAYKDKTSEDISKILERVTLIGWKCIRSARTLGKDI</sequence>
<dbReference type="OrthoDB" id="3035981at2"/>
<accession>C6PRP8</accession>
<dbReference type="RefSeq" id="WP_007060350.1">
    <property type="nucleotide sequence ID" value="NZ_ACVI01000018.1"/>
</dbReference>
<dbReference type="KEGG" id="cck:Ccar_09290"/>
<name>C6PRP8_9CLOT</name>
<evidence type="ECO:0000313" key="2">
    <source>
        <dbReference type="Proteomes" id="UP000004198"/>
    </source>
</evidence>
<dbReference type="PATRIC" id="fig|536227.13.peg.1943"/>
<evidence type="ECO:0000313" key="1">
    <source>
        <dbReference type="EMBL" id="EET88091.1"/>
    </source>
</evidence>
<dbReference type="STRING" id="536227.Ccar_09290"/>
<keyword evidence="2" id="KW-1185">Reference proteome</keyword>
<reference evidence="1 2" key="1">
    <citation type="submission" date="2009-06" db="EMBL/GenBank/DDBJ databases">
        <title>The draft genome of Clostridium carboxidivorans P7.</title>
        <authorList>
            <consortium name="US DOE Joint Genome Institute (JGI-PGF)"/>
            <person name="Lucas S."/>
            <person name="Copeland A."/>
            <person name="Lapidus A."/>
            <person name="Glavina del Rio T."/>
            <person name="Tice H."/>
            <person name="Bruce D."/>
            <person name="Goodwin L."/>
            <person name="Pitluck S."/>
            <person name="Larimer F."/>
            <person name="Land M.L."/>
            <person name="Hauser L."/>
            <person name="Hemme C.L."/>
        </authorList>
    </citation>
    <scope>NUCLEOTIDE SEQUENCE [LARGE SCALE GENOMIC DNA]</scope>
    <source>
        <strain evidence="1 2">P7</strain>
    </source>
</reference>
<protein>
    <submittedName>
        <fullName evidence="1">Uncharacterized protein</fullName>
    </submittedName>
</protein>
<proteinExistence type="predicted"/>
<organism evidence="1 2">
    <name type="scientific">Clostridium carboxidivorans P7</name>
    <dbReference type="NCBI Taxonomy" id="536227"/>
    <lineage>
        <taxon>Bacteria</taxon>
        <taxon>Bacillati</taxon>
        <taxon>Bacillota</taxon>
        <taxon>Clostridia</taxon>
        <taxon>Eubacteriales</taxon>
        <taxon>Clostridiaceae</taxon>
        <taxon>Clostridium</taxon>
    </lineage>
</organism>
<dbReference type="AlphaFoldDB" id="C6PRP8"/>
<gene>
    <name evidence="1" type="ORF">CcarbDRAFT_1465</name>
</gene>
<dbReference type="EMBL" id="ACVI01000018">
    <property type="protein sequence ID" value="EET88091.1"/>
    <property type="molecule type" value="Genomic_DNA"/>
</dbReference>
<dbReference type="Proteomes" id="UP000004198">
    <property type="component" value="Unassembled WGS sequence"/>
</dbReference>
<comment type="caution">
    <text evidence="1">The sequence shown here is derived from an EMBL/GenBank/DDBJ whole genome shotgun (WGS) entry which is preliminary data.</text>
</comment>